<evidence type="ECO:0000313" key="1">
    <source>
        <dbReference type="EMBL" id="QFS47127.1"/>
    </source>
</evidence>
<dbReference type="AlphaFoldDB" id="A0A5P8W326"/>
<proteinExistence type="predicted"/>
<dbReference type="EMBL" id="CP045226">
    <property type="protein sequence ID" value="QFS47127.1"/>
    <property type="molecule type" value="Genomic_DNA"/>
</dbReference>
<evidence type="ECO:0000313" key="2">
    <source>
        <dbReference type="Proteomes" id="UP000326678"/>
    </source>
</evidence>
<reference evidence="1 2" key="1">
    <citation type="submission" date="2019-10" db="EMBL/GenBank/DDBJ databases">
        <title>Genomic and transcriptomic insights into the perfect genentic adaptation of a filamentous nitrogen-fixing cyanobacterium to rice fields.</title>
        <authorList>
            <person name="Chen Z."/>
        </authorList>
    </citation>
    <scope>NUCLEOTIDE SEQUENCE [LARGE SCALE GENOMIC DNA]</scope>
    <source>
        <strain evidence="1">CCNUC1</strain>
    </source>
</reference>
<keyword evidence="2" id="KW-1185">Reference proteome</keyword>
<dbReference type="Proteomes" id="UP000326678">
    <property type="component" value="Chromosome Gxm1"/>
</dbReference>
<gene>
    <name evidence="1" type="ORF">GXM_04608</name>
</gene>
<protein>
    <submittedName>
        <fullName evidence="1">Uncharacterized protein</fullName>
    </submittedName>
</protein>
<dbReference type="KEGG" id="nsh:GXM_04608"/>
<organism evidence="1 2">
    <name type="scientific">Nostoc sphaeroides CCNUC1</name>
    <dbReference type="NCBI Taxonomy" id="2653204"/>
    <lineage>
        <taxon>Bacteria</taxon>
        <taxon>Bacillati</taxon>
        <taxon>Cyanobacteriota</taxon>
        <taxon>Cyanophyceae</taxon>
        <taxon>Nostocales</taxon>
        <taxon>Nostocaceae</taxon>
        <taxon>Nostoc</taxon>
    </lineage>
</organism>
<name>A0A5P8W326_9NOSO</name>
<sequence length="49" mass="5871">MLQKRRLFKIDWLRIYQILKNNSNVGWVEERNPTFSKICCVTLKSLVST</sequence>
<accession>A0A5P8W326</accession>